<feature type="region of interest" description="Disordered" evidence="1">
    <location>
        <begin position="1"/>
        <end position="35"/>
    </location>
</feature>
<keyword evidence="4" id="KW-1185">Reference proteome</keyword>
<name>A0AAW4PUQ5_9EURY</name>
<sequence>MTEQRDQERRYDDHLPVDVDSQLKPVSRNRFGPTSQEELSGAIISAIKSAGGTGHRTANLPPLYEVIDIDALKEMFSWPQPDEDVVHHSMTVTFRYERFLVVVRDDGLIQVYESNETDRQTNQQPRPS</sequence>
<dbReference type="Proteomes" id="UP001430377">
    <property type="component" value="Unassembled WGS sequence"/>
</dbReference>
<gene>
    <name evidence="3" type="ORF">EGH21_15165</name>
</gene>
<dbReference type="AlphaFoldDB" id="A0AAW4PUQ5"/>
<feature type="domain" description="Halobacterial output" evidence="2">
    <location>
        <begin position="36"/>
        <end position="112"/>
    </location>
</feature>
<comment type="caution">
    <text evidence="3">The sequence shown here is derived from an EMBL/GenBank/DDBJ whole genome shotgun (WGS) entry which is preliminary data.</text>
</comment>
<dbReference type="RefSeq" id="WP_220619324.1">
    <property type="nucleotide sequence ID" value="NZ_RKLR01000006.1"/>
</dbReference>
<dbReference type="Pfam" id="PF18545">
    <property type="entry name" value="HalOD1"/>
    <property type="match status" value="1"/>
</dbReference>
<proteinExistence type="predicted"/>
<accession>A0AAW4PUQ5</accession>
<evidence type="ECO:0000313" key="4">
    <source>
        <dbReference type="Proteomes" id="UP001430377"/>
    </source>
</evidence>
<evidence type="ECO:0000313" key="3">
    <source>
        <dbReference type="EMBL" id="MBX0324369.1"/>
    </source>
</evidence>
<evidence type="ECO:0000256" key="1">
    <source>
        <dbReference type="SAM" id="MobiDB-lite"/>
    </source>
</evidence>
<dbReference type="EMBL" id="RKLR01000006">
    <property type="protein sequence ID" value="MBX0324369.1"/>
    <property type="molecule type" value="Genomic_DNA"/>
</dbReference>
<evidence type="ECO:0000259" key="2">
    <source>
        <dbReference type="Pfam" id="PF18545"/>
    </source>
</evidence>
<organism evidence="3 4">
    <name type="scientific">Haloarcula rubra</name>
    <dbReference type="NCBI Taxonomy" id="2487747"/>
    <lineage>
        <taxon>Archaea</taxon>
        <taxon>Methanobacteriati</taxon>
        <taxon>Methanobacteriota</taxon>
        <taxon>Stenosarchaea group</taxon>
        <taxon>Halobacteria</taxon>
        <taxon>Halobacteriales</taxon>
        <taxon>Haloarculaceae</taxon>
        <taxon>Haloarcula</taxon>
    </lineage>
</organism>
<protein>
    <recommendedName>
        <fullName evidence="2">Halobacterial output domain-containing protein</fullName>
    </recommendedName>
</protein>
<feature type="compositionally biased region" description="Basic and acidic residues" evidence="1">
    <location>
        <begin position="1"/>
        <end position="17"/>
    </location>
</feature>
<reference evidence="3 4" key="1">
    <citation type="submission" date="2021-06" db="EMBL/GenBank/DDBJ databases">
        <title>Halomicroarcula sp. a new haloarchaeum isolated from saline soil.</title>
        <authorList>
            <person name="Duran-Viseras A."/>
            <person name="Sanchez-Porro C."/>
            <person name="Ventosa A."/>
        </authorList>
    </citation>
    <scope>NUCLEOTIDE SEQUENCE [LARGE SCALE GENOMIC DNA]</scope>
    <source>
        <strain evidence="3 4">F13</strain>
    </source>
</reference>
<dbReference type="InterPro" id="IPR040624">
    <property type="entry name" value="HalOD1"/>
</dbReference>